<name>I3ZIH8_TERRK</name>
<dbReference type="Proteomes" id="UP000006056">
    <property type="component" value="Chromosome"/>
</dbReference>
<evidence type="ECO:0000313" key="2">
    <source>
        <dbReference type="EMBL" id="AFL89046.1"/>
    </source>
</evidence>
<dbReference type="KEGG" id="trs:Terro_2810"/>
<sequence>MYYLPRGAVTADWDDDFKSNIRLESARKSAKTCALHLVTLSHPQTSSALSRPYPFSQVIMKQLLALALASLAVAGALQAQTLTPAQARMVGGCMIYPADNIWNTPINGLPVDQDSAVFINTIGKGYALHPDFGREASNGMPINVVDGKATKVKTTFEDKDDSDKGPYPVGSSANALVEGGPNPKSGDDHHFLTVVSAPKCVLYEMYNVSPITSGGTVGRKSNGTIQAYSGNYVDLTSNQLRALPPNSPMGLNSADAAGLEIMPALVRYDEAASGQINHALRFTLPVTRSAFVWPARHYASSNASNTLLPMGARIRLKASFNTAGYSQKNQAILNALKTYGAILADNGSPLFLSGTPDVRWDDDDLHNLGKVTFTDFEVVSMSAIADLEYVPNSGKVDPDAKLK</sequence>
<dbReference type="AlphaFoldDB" id="I3ZIH8"/>
<dbReference type="STRING" id="926566.Terro_2810"/>
<evidence type="ECO:0000313" key="3">
    <source>
        <dbReference type="Proteomes" id="UP000006056"/>
    </source>
</evidence>
<reference evidence="2 3" key="1">
    <citation type="submission" date="2012-06" db="EMBL/GenBank/DDBJ databases">
        <title>Complete genome of Terriglobus roseus DSM 18391.</title>
        <authorList>
            <consortium name="US DOE Joint Genome Institute (JGI-PGF)"/>
            <person name="Lucas S."/>
            <person name="Copeland A."/>
            <person name="Lapidus A."/>
            <person name="Glavina del Rio T."/>
            <person name="Dalin E."/>
            <person name="Tice H."/>
            <person name="Bruce D."/>
            <person name="Goodwin L."/>
            <person name="Pitluck S."/>
            <person name="Peters L."/>
            <person name="Mikhailova N."/>
            <person name="Munk A.C.C."/>
            <person name="Kyrpides N."/>
            <person name="Mavromatis K."/>
            <person name="Ivanova N."/>
            <person name="Brettin T."/>
            <person name="Detter J.C."/>
            <person name="Han C."/>
            <person name="Larimer F."/>
            <person name="Land M."/>
            <person name="Hauser L."/>
            <person name="Markowitz V."/>
            <person name="Cheng J.-F."/>
            <person name="Hugenholtz P."/>
            <person name="Woyke T."/>
            <person name="Wu D."/>
            <person name="Brambilla E."/>
            <person name="Klenk H.-P."/>
            <person name="Eisen J.A."/>
        </authorList>
    </citation>
    <scope>NUCLEOTIDE SEQUENCE [LARGE SCALE GENOMIC DNA]</scope>
    <source>
        <strain evidence="3">DSM 18391 / NRRL B-41598 / KBS 63</strain>
    </source>
</reference>
<feature type="region of interest" description="Disordered" evidence="1">
    <location>
        <begin position="156"/>
        <end position="187"/>
    </location>
</feature>
<proteinExistence type="predicted"/>
<dbReference type="HOGENOM" id="CLU_046986_0_0_0"/>
<accession>I3ZIH8</accession>
<dbReference type="EMBL" id="CP003379">
    <property type="protein sequence ID" value="AFL89046.1"/>
    <property type="molecule type" value="Genomic_DNA"/>
</dbReference>
<evidence type="ECO:0000256" key="1">
    <source>
        <dbReference type="SAM" id="MobiDB-lite"/>
    </source>
</evidence>
<dbReference type="eggNOG" id="ENOG502Z7NX">
    <property type="taxonomic scope" value="Bacteria"/>
</dbReference>
<organism evidence="2 3">
    <name type="scientific">Terriglobus roseus (strain DSM 18391 / NRRL B-41598 / KBS 63)</name>
    <dbReference type="NCBI Taxonomy" id="926566"/>
    <lineage>
        <taxon>Bacteria</taxon>
        <taxon>Pseudomonadati</taxon>
        <taxon>Acidobacteriota</taxon>
        <taxon>Terriglobia</taxon>
        <taxon>Terriglobales</taxon>
        <taxon>Acidobacteriaceae</taxon>
        <taxon>Terriglobus</taxon>
    </lineage>
</organism>
<keyword evidence="3" id="KW-1185">Reference proteome</keyword>
<protein>
    <submittedName>
        <fullName evidence="2">Uncharacterized protein</fullName>
    </submittedName>
</protein>
<gene>
    <name evidence="2" type="ordered locus">Terro_2810</name>
</gene>